<dbReference type="InterPro" id="IPR027417">
    <property type="entry name" value="P-loop_NTPase"/>
</dbReference>
<dbReference type="AlphaFoldDB" id="A0A5K7X9G7"/>
<keyword evidence="2" id="KW-1185">Reference proteome</keyword>
<dbReference type="SUPFAM" id="SSF52540">
    <property type="entry name" value="P-loop containing nucleoside triphosphate hydrolases"/>
    <property type="match status" value="1"/>
</dbReference>
<dbReference type="Proteomes" id="UP000326837">
    <property type="component" value="Chromosome"/>
</dbReference>
<dbReference type="Gene3D" id="3.40.50.300">
    <property type="entry name" value="P-loop containing nucleotide triphosphate hydrolases"/>
    <property type="match status" value="1"/>
</dbReference>
<organism evidence="1 2">
    <name type="scientific">Lacipirellula parvula</name>
    <dbReference type="NCBI Taxonomy" id="2650471"/>
    <lineage>
        <taxon>Bacteria</taxon>
        <taxon>Pseudomonadati</taxon>
        <taxon>Planctomycetota</taxon>
        <taxon>Planctomycetia</taxon>
        <taxon>Pirellulales</taxon>
        <taxon>Lacipirellulaceae</taxon>
        <taxon>Lacipirellula</taxon>
    </lineage>
</organism>
<gene>
    <name evidence="1" type="ORF">PLANPX_2627</name>
</gene>
<accession>A0A5K7X9G7</accession>
<proteinExistence type="predicted"/>
<dbReference type="KEGG" id="lpav:PLANPX_2627"/>
<reference evidence="2" key="1">
    <citation type="submission" date="2019-10" db="EMBL/GenBank/DDBJ databases">
        <title>Lacipirellula parvula gen. nov., sp. nov., representing a lineage of planctomycetes widespread in freshwater anoxic habitats, and description of the family Lacipirellulaceae.</title>
        <authorList>
            <person name="Dedysh S.N."/>
            <person name="Kulichevskaya I.S."/>
            <person name="Beletsky A.V."/>
            <person name="Rakitin A.L."/>
            <person name="Mardanov A.V."/>
            <person name="Ivanova A.A."/>
            <person name="Saltykova V.X."/>
            <person name="Rijpstra W.I.C."/>
            <person name="Sinninghe Damste J.S."/>
            <person name="Ravin N.V."/>
        </authorList>
    </citation>
    <scope>NUCLEOTIDE SEQUENCE [LARGE SCALE GENOMIC DNA]</scope>
    <source>
        <strain evidence="2">PX69</strain>
    </source>
</reference>
<protein>
    <recommendedName>
        <fullName evidence="3">Sulfotransferase</fullName>
    </recommendedName>
</protein>
<dbReference type="RefSeq" id="WP_152098883.1">
    <property type="nucleotide sequence ID" value="NZ_AP021861.1"/>
</dbReference>
<dbReference type="Pfam" id="PF13469">
    <property type="entry name" value="Sulfotransfer_3"/>
    <property type="match status" value="1"/>
</dbReference>
<evidence type="ECO:0000313" key="1">
    <source>
        <dbReference type="EMBL" id="BBO33015.1"/>
    </source>
</evidence>
<evidence type="ECO:0008006" key="3">
    <source>
        <dbReference type="Google" id="ProtNLM"/>
    </source>
</evidence>
<name>A0A5K7X9G7_9BACT</name>
<evidence type="ECO:0000313" key="2">
    <source>
        <dbReference type="Proteomes" id="UP000326837"/>
    </source>
</evidence>
<dbReference type="EMBL" id="AP021861">
    <property type="protein sequence ID" value="BBO33015.1"/>
    <property type="molecule type" value="Genomic_DNA"/>
</dbReference>
<sequence>MSRILRRYVPGHFRQPWRLAGRLLQTRDPAAFAAMSFAALGVAFSPLDLLLSLLESNGQGAVAGETGPLLFICGAPRVGTTLVHQTLVKHLPVSHFTNLTSLFPSAPIAATRLFGRFLGEPVREYRSFYGRTTRLSGLNDALYLWDRWLGHDRLDPEPQLTDEAGREMREFFVAWRGLTERPLVAKCNRLNAAAATVAEALPQARFICIEREPVWHAQSLLQARAMITGDPRAPYGLTGEAGEIADDPIASVVEQVRFHRALAEKQEQLVGAERFWRVPYEEFCRDPRALLGRTAETLWPAHARPQLPAEVEPHRVANRRTVDAETFEHIEKSLAEAA</sequence>